<reference evidence="2" key="3">
    <citation type="submission" date="2016-06" db="EMBL/GenBank/DDBJ databases">
        <authorList>
            <person name="Olsen C.W."/>
            <person name="Carey S."/>
            <person name="Hinshaw L."/>
            <person name="Karasin A.I."/>
        </authorList>
    </citation>
    <scope>NUCLEOTIDE SEQUENCE [LARGE SCALE GENOMIC DNA]</scope>
    <source>
        <strain evidence="2">PM4</strain>
    </source>
</reference>
<dbReference type="STRING" id="1673428.CPM_0894"/>
<name>A0A1N5UC67_9ARCH</name>
<dbReference type="OrthoDB" id="46008at2157"/>
<dbReference type="InterPro" id="IPR050407">
    <property type="entry name" value="Geranylgeranyl_reductase"/>
</dbReference>
<dbReference type="GeneID" id="41588171"/>
<evidence type="ECO:0000313" key="3">
    <source>
        <dbReference type="Proteomes" id="UP000187822"/>
    </source>
</evidence>
<gene>
    <name evidence="2" type="ORF">CPM_0894</name>
    <name evidence="1" type="ORF">CSP5_0897</name>
</gene>
<reference evidence="3" key="2">
    <citation type="submission" date="2016-06" db="EMBL/GenBank/DDBJ databases">
        <authorList>
            <person name="Toshchakov V.S."/>
        </authorList>
    </citation>
    <scope>NUCLEOTIDE SEQUENCE [LARGE SCALE GENOMIC DNA]</scope>
    <source>
        <strain>PM4 (JCM 30641</strain>
        <strain evidence="3">\VKM B-2940)</strain>
    </source>
</reference>
<accession>A0A1N5UC67</accession>
<dbReference type="Proteomes" id="UP000195607">
    <property type="component" value="Chromosome I"/>
</dbReference>
<evidence type="ECO:0000313" key="4">
    <source>
        <dbReference type="Proteomes" id="UP000195607"/>
    </source>
</evidence>
<dbReference type="EMBL" id="LT671858">
    <property type="protein sequence ID" value="SIM58401.1"/>
    <property type="molecule type" value="Genomic_DNA"/>
</dbReference>
<proteinExistence type="predicted"/>
<dbReference type="AlphaFoldDB" id="A0A1N5UC67"/>
<dbReference type="PANTHER" id="PTHR42685">
    <property type="entry name" value="GERANYLGERANYL DIPHOSPHATE REDUCTASE"/>
    <property type="match status" value="1"/>
</dbReference>
<keyword evidence="3" id="KW-1185">Reference proteome</keyword>
<dbReference type="PROSITE" id="PS51257">
    <property type="entry name" value="PROKAR_LIPOPROTEIN"/>
    <property type="match status" value="1"/>
</dbReference>
<dbReference type="PANTHER" id="PTHR42685:SF18">
    <property type="entry name" value="DIGERANYLGERANYLGLYCEROPHOSPHOLIPID REDUCTASE"/>
    <property type="match status" value="1"/>
</dbReference>
<dbReference type="EMBL" id="LT719092">
    <property type="protein sequence ID" value="SJK84738.1"/>
    <property type="molecule type" value="Genomic_DNA"/>
</dbReference>
<organism evidence="1 4">
    <name type="scientific">Cuniculiplasma divulgatum</name>
    <dbReference type="NCBI Taxonomy" id="1673428"/>
    <lineage>
        <taxon>Archaea</taxon>
        <taxon>Methanobacteriati</taxon>
        <taxon>Thermoplasmatota</taxon>
        <taxon>Thermoplasmata</taxon>
        <taxon>Thermoplasmatales</taxon>
        <taxon>Cuniculiplasmataceae</taxon>
        <taxon>Cuniculiplasma</taxon>
    </lineage>
</organism>
<protein>
    <submittedName>
        <fullName evidence="1">Digeranylgeranylglycerophospholipid reductase</fullName>
    </submittedName>
</protein>
<sequence>MDKDFDYETVVIGAGTGGLSAGCILKNQKRDYVILDKKEEIGLPVRSTGAVSLEWVKKIGMPTAKEIVASNIYNMSFRTEKGKRIDLNFDHPVGMVYDFTKYEKYLSSGFAGKLNIKMKTTVSEVKGNQIKTNDGILTAKNVIMAAGPQSNLGSKLTKTQALVAYEETRELDERKDFQMILWFSDLAPGGYFWDFADSKNTRKIGVCYYPLSGEAPKSVLKKFTEKFPELDGEIVHTMAHQIPLTKPSDQVVRENQLWVGDMVNAVLNTTAGGLQGAFWSGKEAAIATVNNDLQQYQKVWDNQIKPWLMKHNELHSRIHARGERSVGTYITLAKLMPKKIKMRVFGGL</sequence>
<dbReference type="Proteomes" id="UP000187822">
    <property type="component" value="Chromosome I"/>
</dbReference>
<evidence type="ECO:0000313" key="2">
    <source>
        <dbReference type="EMBL" id="SJK84738.1"/>
    </source>
</evidence>
<evidence type="ECO:0000313" key="1">
    <source>
        <dbReference type="EMBL" id="SIM58401.1"/>
    </source>
</evidence>
<reference evidence="1 4" key="1">
    <citation type="submission" date="2016-04" db="EMBL/GenBank/DDBJ databases">
        <authorList>
            <person name="Evans L.H."/>
            <person name="Alamgir A."/>
            <person name="Owens N."/>
            <person name="Weber N.D."/>
            <person name="Virtaneva K."/>
            <person name="Barbian K."/>
            <person name="Babar A."/>
            <person name="Rosenke K."/>
        </authorList>
    </citation>
    <scope>NUCLEOTIDE SEQUENCE [LARGE SCALE GENOMIC DNA]</scope>
    <source>
        <strain evidence="1">S5</strain>
        <strain evidence="4">S5(T) (JCM 30642 \VKM B-2941)</strain>
    </source>
</reference>
<dbReference type="KEGG" id="cdiv:CPM_0894"/>
<dbReference type="Pfam" id="PF13738">
    <property type="entry name" value="Pyr_redox_3"/>
    <property type="match status" value="1"/>
</dbReference>
<dbReference type="Gene3D" id="3.50.50.60">
    <property type="entry name" value="FAD/NAD(P)-binding domain"/>
    <property type="match status" value="1"/>
</dbReference>
<dbReference type="SUPFAM" id="SSF51905">
    <property type="entry name" value="FAD/NAD(P)-binding domain"/>
    <property type="match status" value="1"/>
</dbReference>
<dbReference type="Gene3D" id="3.30.9.10">
    <property type="entry name" value="D-Amino Acid Oxidase, subunit A, domain 2"/>
    <property type="match status" value="1"/>
</dbReference>
<dbReference type="RefSeq" id="WP_021788697.1">
    <property type="nucleotide sequence ID" value="NZ_LT671858.1"/>
</dbReference>
<dbReference type="InterPro" id="IPR036188">
    <property type="entry name" value="FAD/NAD-bd_sf"/>
</dbReference>